<keyword evidence="3" id="KW-0964">Secreted</keyword>
<dbReference type="AlphaFoldDB" id="A0AA88S787"/>
<dbReference type="SMART" id="SM00183">
    <property type="entry name" value="NAT_PEP"/>
    <property type="match status" value="1"/>
</dbReference>
<accession>A0AA88S787</accession>
<feature type="signal peptide" evidence="7">
    <location>
        <begin position="1"/>
        <end position="23"/>
    </location>
</feature>
<reference evidence="8" key="1">
    <citation type="submission" date="2023-08" db="EMBL/GenBank/DDBJ databases">
        <title>Pelteobagrus vachellii genome.</title>
        <authorList>
            <person name="Liu H."/>
        </authorList>
    </citation>
    <scope>NUCLEOTIDE SEQUENCE</scope>
    <source>
        <strain evidence="8">PRFRI_2022a</strain>
        <tissue evidence="8">Muscle</tissue>
    </source>
</reference>
<dbReference type="InterPro" id="IPR030480">
    <property type="entry name" value="Natr_peptide_CS"/>
</dbReference>
<proteinExistence type="inferred from homology"/>
<dbReference type="PROSITE" id="PS00263">
    <property type="entry name" value="NATRIURETIC_PEPTIDE"/>
    <property type="match status" value="1"/>
</dbReference>
<protein>
    <submittedName>
        <fullName evidence="8">Uncharacterized protein</fullName>
    </submittedName>
</protein>
<keyword evidence="7" id="KW-0732">Signal</keyword>
<comment type="subcellular location">
    <subcellularLocation>
        <location evidence="1 6">Secreted</location>
    </subcellularLocation>
</comment>
<dbReference type="PANTHER" id="PTHR12167">
    <property type="entry name" value="C-TYPE NATRIURETIC PEPTIDE"/>
    <property type="match status" value="1"/>
</dbReference>
<dbReference type="PANTHER" id="PTHR12167:SF6">
    <property type="entry name" value="C-TYPE NATRIURETIC PEPTIDE 2-LIKE"/>
    <property type="match status" value="1"/>
</dbReference>
<keyword evidence="9" id="KW-1185">Reference proteome</keyword>
<name>A0AA88S787_TACVA</name>
<evidence type="ECO:0000256" key="3">
    <source>
        <dbReference type="ARBA" id="ARBA00022525"/>
    </source>
</evidence>
<keyword evidence="4" id="KW-0165">Cleavage on pair of basic residues</keyword>
<dbReference type="GO" id="GO:0006182">
    <property type="term" value="P:cGMP biosynthetic process"/>
    <property type="evidence" value="ECO:0007669"/>
    <property type="project" value="TreeGrafter"/>
</dbReference>
<dbReference type="GO" id="GO:0005576">
    <property type="term" value="C:extracellular region"/>
    <property type="evidence" value="ECO:0007669"/>
    <property type="project" value="UniProtKB-SubCell"/>
</dbReference>
<evidence type="ECO:0000256" key="1">
    <source>
        <dbReference type="ARBA" id="ARBA00004613"/>
    </source>
</evidence>
<gene>
    <name evidence="8" type="ORF">Q7C36_018719</name>
</gene>
<organism evidence="8 9">
    <name type="scientific">Tachysurus vachellii</name>
    <name type="common">Darkbarbel catfish</name>
    <name type="synonym">Pelteobagrus vachellii</name>
    <dbReference type="NCBI Taxonomy" id="175792"/>
    <lineage>
        <taxon>Eukaryota</taxon>
        <taxon>Metazoa</taxon>
        <taxon>Chordata</taxon>
        <taxon>Craniata</taxon>
        <taxon>Vertebrata</taxon>
        <taxon>Euteleostomi</taxon>
        <taxon>Actinopterygii</taxon>
        <taxon>Neopterygii</taxon>
        <taxon>Teleostei</taxon>
        <taxon>Ostariophysi</taxon>
        <taxon>Siluriformes</taxon>
        <taxon>Bagridae</taxon>
        <taxon>Tachysurus</taxon>
    </lineage>
</organism>
<sequence>MASSSFRFFALFLSIGMVTGVISQPLLRRLDSQILQDLFGSQITSLLLTQPEVTEGSAQSPAPSVSDRHGPTESFVIEEPLHLVPRPFLDLLMRQRKFRVRSRKGSARGCFGIKVDRIGALSGLGC</sequence>
<evidence type="ECO:0000256" key="5">
    <source>
        <dbReference type="ARBA" id="ARBA00022858"/>
    </source>
</evidence>
<feature type="chain" id="PRO_5041638398" evidence="7">
    <location>
        <begin position="24"/>
        <end position="126"/>
    </location>
</feature>
<evidence type="ECO:0000256" key="4">
    <source>
        <dbReference type="ARBA" id="ARBA00022685"/>
    </source>
</evidence>
<dbReference type="GO" id="GO:0097746">
    <property type="term" value="P:blood vessel diameter maintenance"/>
    <property type="evidence" value="ECO:0007669"/>
    <property type="project" value="UniProtKB-KW"/>
</dbReference>
<evidence type="ECO:0000313" key="8">
    <source>
        <dbReference type="EMBL" id="KAK2824792.1"/>
    </source>
</evidence>
<comment type="similarity">
    <text evidence="2 6">Belongs to the natriuretic peptide family.</text>
</comment>
<dbReference type="Proteomes" id="UP001187315">
    <property type="component" value="Unassembled WGS sequence"/>
</dbReference>
<evidence type="ECO:0000256" key="7">
    <source>
        <dbReference type="SAM" id="SignalP"/>
    </source>
</evidence>
<evidence type="ECO:0000256" key="2">
    <source>
        <dbReference type="ARBA" id="ARBA00009041"/>
    </source>
</evidence>
<dbReference type="Pfam" id="PF00212">
    <property type="entry name" value="ANP"/>
    <property type="match status" value="1"/>
</dbReference>
<dbReference type="EMBL" id="JAVHJS010000020">
    <property type="protein sequence ID" value="KAK2824792.1"/>
    <property type="molecule type" value="Genomic_DNA"/>
</dbReference>
<dbReference type="GO" id="GO:0007168">
    <property type="term" value="P:receptor guanylyl cyclase signaling pathway"/>
    <property type="evidence" value="ECO:0007669"/>
    <property type="project" value="TreeGrafter"/>
</dbReference>
<dbReference type="GO" id="GO:0005179">
    <property type="term" value="F:hormone activity"/>
    <property type="evidence" value="ECO:0007669"/>
    <property type="project" value="InterPro"/>
</dbReference>
<dbReference type="PRINTS" id="PR00710">
    <property type="entry name" value="NATPEPTIDES"/>
</dbReference>
<keyword evidence="5 6" id="KW-0838">Vasoactive</keyword>
<dbReference type="InterPro" id="IPR002406">
    <property type="entry name" value="C_natriurtcpep"/>
</dbReference>
<evidence type="ECO:0000256" key="6">
    <source>
        <dbReference type="RuleBase" id="RU003686"/>
    </source>
</evidence>
<comment type="caution">
    <text evidence="8">The sequence shown here is derived from an EMBL/GenBank/DDBJ whole genome shotgun (WGS) entry which is preliminary data.</text>
</comment>
<dbReference type="InterPro" id="IPR000663">
    <property type="entry name" value="Natr_peptide"/>
</dbReference>
<evidence type="ECO:0000313" key="9">
    <source>
        <dbReference type="Proteomes" id="UP001187315"/>
    </source>
</evidence>
<dbReference type="PRINTS" id="PR00713">
    <property type="entry name" value="CNATPEPTIDE"/>
</dbReference>